<evidence type="ECO:0000313" key="3">
    <source>
        <dbReference type="Proteomes" id="UP000824334"/>
    </source>
</evidence>
<evidence type="ECO:0000259" key="1">
    <source>
        <dbReference type="Pfam" id="PF13471"/>
    </source>
</evidence>
<gene>
    <name evidence="2" type="ORF">KWG56_11885</name>
</gene>
<dbReference type="GeneID" id="94375975"/>
<dbReference type="EMBL" id="CP080034">
    <property type="protein sequence ID" value="QYC09307.1"/>
    <property type="molecule type" value="Genomic_DNA"/>
</dbReference>
<name>A0ABX8TDQ0_9CAUL</name>
<protein>
    <submittedName>
        <fullName evidence="2">Lasso peptide biosynthesis B2 protein</fullName>
    </submittedName>
</protein>
<organism evidence="2 3">
    <name type="scientific">Brevundimonas nasdae</name>
    <dbReference type="NCBI Taxonomy" id="172043"/>
    <lineage>
        <taxon>Bacteria</taxon>
        <taxon>Pseudomonadati</taxon>
        <taxon>Pseudomonadota</taxon>
        <taxon>Alphaproteobacteria</taxon>
        <taxon>Caulobacterales</taxon>
        <taxon>Caulobacteraceae</taxon>
        <taxon>Brevundimonas</taxon>
    </lineage>
</organism>
<reference evidence="2 3" key="1">
    <citation type="submission" date="2021-07" db="EMBL/GenBank/DDBJ databases">
        <title>Isolation and characterization of bacteria from a gold mining with a capacity of golden bioaccumulation.</title>
        <authorList>
            <person name="Yang X.J."/>
        </authorList>
    </citation>
    <scope>NUCLEOTIDE SEQUENCE [LARGE SCALE GENOMIC DNA]</scope>
    <source>
        <strain evidence="2 3">Au29</strain>
    </source>
</reference>
<dbReference type="InterPro" id="IPR053521">
    <property type="entry name" value="McjB-like"/>
</dbReference>
<dbReference type="NCBIfam" id="NF033537">
    <property type="entry name" value="lasso_biosyn_B2"/>
    <property type="match status" value="1"/>
</dbReference>
<accession>A0ABX8TDQ0</accession>
<dbReference type="Pfam" id="PF13471">
    <property type="entry name" value="Transglut_core3"/>
    <property type="match status" value="1"/>
</dbReference>
<keyword evidence="3" id="KW-1185">Reference proteome</keyword>
<dbReference type="RefSeq" id="WP_219354917.1">
    <property type="nucleotide sequence ID" value="NZ_CP080034.1"/>
</dbReference>
<sequence>MVDGVFLAVTGQDVVILDLRTDTYGCLPEIGSRILVDGRNLTFDEALSELLKASGLLSDTLCAATLSDVGTRFPHPPTTCLPLGRNRRRPANVVAFLSAARRIRNLGPDPTVRILLDALPARPTKNPDRKRVAVTTEAFQALLPWTPHQGACLYRAFVLLSMLRRSGQDAAWVFGVRTWPFSAHCWLQFDDAVLDDDPERVGLYTPIMVV</sequence>
<evidence type="ECO:0000313" key="2">
    <source>
        <dbReference type="EMBL" id="QYC09307.1"/>
    </source>
</evidence>
<dbReference type="Proteomes" id="UP000824334">
    <property type="component" value="Chromosome"/>
</dbReference>
<dbReference type="InterPro" id="IPR032708">
    <property type="entry name" value="McjB_C"/>
</dbReference>
<proteinExistence type="predicted"/>
<feature type="domain" description="Microcin J25-processing protein McjB C-terminal" evidence="1">
    <location>
        <begin position="97"/>
        <end position="208"/>
    </location>
</feature>